<keyword evidence="5" id="KW-0560">Oxidoreductase</keyword>
<evidence type="ECO:0000256" key="5">
    <source>
        <dbReference type="ARBA" id="ARBA00023002"/>
    </source>
</evidence>
<keyword evidence="3" id="KW-0288">FMN</keyword>
<dbReference type="GO" id="GO:0050661">
    <property type="term" value="F:NADP binding"/>
    <property type="evidence" value="ECO:0007669"/>
    <property type="project" value="InterPro"/>
</dbReference>
<comment type="cofactor">
    <cofactor evidence="1">
        <name>FMN</name>
        <dbReference type="ChEBI" id="CHEBI:58210"/>
    </cofactor>
</comment>
<dbReference type="EMBL" id="FNKO01000001">
    <property type="protein sequence ID" value="SDQ22334.1"/>
    <property type="molecule type" value="Genomic_DNA"/>
</dbReference>
<keyword evidence="8" id="KW-1185">Reference proteome</keyword>
<dbReference type="RefSeq" id="WP_092521177.1">
    <property type="nucleotide sequence ID" value="NZ_FNKO01000001.1"/>
</dbReference>
<dbReference type="GO" id="GO:0003959">
    <property type="term" value="F:NADPH dehydrogenase activity"/>
    <property type="evidence" value="ECO:0007669"/>
    <property type="project" value="InterPro"/>
</dbReference>
<dbReference type="InterPro" id="IPR001155">
    <property type="entry name" value="OxRdtase_FMN_N"/>
</dbReference>
<dbReference type="InterPro" id="IPR013785">
    <property type="entry name" value="Aldolase_TIM"/>
</dbReference>
<dbReference type="STRING" id="995062.SAMN04489718_0840"/>
<dbReference type="PANTHER" id="PTHR43303:SF4">
    <property type="entry name" value="NADPH DEHYDROGENASE C23G7.10C-RELATED"/>
    <property type="match status" value="1"/>
</dbReference>
<accession>A0A1H0Z4N5</accession>
<name>A0A1H0Z4N5_9ACTN</name>
<evidence type="ECO:0000256" key="2">
    <source>
        <dbReference type="ARBA" id="ARBA00022630"/>
    </source>
</evidence>
<reference evidence="8" key="1">
    <citation type="submission" date="2016-10" db="EMBL/GenBank/DDBJ databases">
        <authorList>
            <person name="Varghese N."/>
            <person name="Submissions S."/>
        </authorList>
    </citation>
    <scope>NUCLEOTIDE SEQUENCE [LARGE SCALE GENOMIC DNA]</scope>
    <source>
        <strain evidence="8">DSM 45459</strain>
    </source>
</reference>
<dbReference type="GO" id="GO:0010181">
    <property type="term" value="F:FMN binding"/>
    <property type="evidence" value="ECO:0007669"/>
    <property type="project" value="InterPro"/>
</dbReference>
<proteinExistence type="predicted"/>
<evidence type="ECO:0000313" key="7">
    <source>
        <dbReference type="EMBL" id="SDQ22334.1"/>
    </source>
</evidence>
<dbReference type="PANTHER" id="PTHR43303">
    <property type="entry name" value="NADPH DEHYDROGENASE C23G7.10C-RELATED"/>
    <property type="match status" value="1"/>
</dbReference>
<dbReference type="AlphaFoldDB" id="A0A1H0Z4N5"/>
<organism evidence="7 8">
    <name type="scientific">Actinopolyspora saharensis</name>
    <dbReference type="NCBI Taxonomy" id="995062"/>
    <lineage>
        <taxon>Bacteria</taxon>
        <taxon>Bacillati</taxon>
        <taxon>Actinomycetota</taxon>
        <taxon>Actinomycetes</taxon>
        <taxon>Actinopolysporales</taxon>
        <taxon>Actinopolysporaceae</taxon>
        <taxon>Actinopolyspora</taxon>
    </lineage>
</organism>
<dbReference type="InterPro" id="IPR044152">
    <property type="entry name" value="YqjM-like"/>
</dbReference>
<dbReference type="Pfam" id="PF00724">
    <property type="entry name" value="Oxidored_FMN"/>
    <property type="match status" value="1"/>
</dbReference>
<protein>
    <submittedName>
        <fullName evidence="7">2,4-dienoyl-CoA reductase</fullName>
    </submittedName>
</protein>
<gene>
    <name evidence="7" type="ORF">SAMN04489718_0840</name>
</gene>
<dbReference type="Proteomes" id="UP000199301">
    <property type="component" value="Unassembled WGS sequence"/>
</dbReference>
<keyword evidence="4" id="KW-0521">NADP</keyword>
<dbReference type="Gene3D" id="3.20.20.70">
    <property type="entry name" value="Aldolase class I"/>
    <property type="match status" value="1"/>
</dbReference>
<evidence type="ECO:0000259" key="6">
    <source>
        <dbReference type="Pfam" id="PF00724"/>
    </source>
</evidence>
<evidence type="ECO:0000256" key="4">
    <source>
        <dbReference type="ARBA" id="ARBA00022857"/>
    </source>
</evidence>
<feature type="domain" description="NADH:flavin oxidoreductase/NADH oxidase N-terminal" evidence="6">
    <location>
        <begin position="2"/>
        <end position="332"/>
    </location>
</feature>
<keyword evidence="2" id="KW-0285">Flavoprotein</keyword>
<sequence length="346" mass="37399">MQLRDLTLPNRVWLSPMCQYSADERGAPTSWHLAHYGARAAGGVGMVMVEATAVAPDMRTTAGDLGLWSKHQVDAHRRLAELIRSVGSVPAVQLGLAGRKSSHGIPWDNTGTRHPVSPADGGWQPLAPSPLPFSGLTTPRSMSAADIDRVLGDVERAARNAHRAGYEALGLQGSNGYLFHQFLSPLANERTDAWGGDLERRLRFPLAVVSALRAGWPAEKPLVIRTPVTDLLDGGVTTDDTEVLVARMAELGVDLVDINSGVLVPEAPRPSEPLENTRFAPRLRKLGMLTATSGSVTEAHQLHEAVPNSVDALLVGRAMLRDPYWALRARGGPPADVWPKQYHRAF</sequence>
<evidence type="ECO:0000256" key="3">
    <source>
        <dbReference type="ARBA" id="ARBA00022643"/>
    </source>
</evidence>
<evidence type="ECO:0000313" key="8">
    <source>
        <dbReference type="Proteomes" id="UP000199301"/>
    </source>
</evidence>
<dbReference type="SUPFAM" id="SSF51395">
    <property type="entry name" value="FMN-linked oxidoreductases"/>
    <property type="match status" value="1"/>
</dbReference>
<dbReference type="OrthoDB" id="3169239at2"/>
<evidence type="ECO:0000256" key="1">
    <source>
        <dbReference type="ARBA" id="ARBA00001917"/>
    </source>
</evidence>